<evidence type="ECO:0000313" key="3">
    <source>
        <dbReference type="Proteomes" id="UP000187074"/>
    </source>
</evidence>
<comment type="caution">
    <text evidence="2">The sequence shown here is derived from an EMBL/GenBank/DDBJ whole genome shotgun (WGS) entry which is preliminary data.</text>
</comment>
<feature type="coiled-coil region" evidence="1">
    <location>
        <begin position="46"/>
        <end position="73"/>
    </location>
</feature>
<accession>A0A1R1B0Y9</accession>
<organism evidence="2 3">
    <name type="scientific">Paenibacillus lautus</name>
    <name type="common">Bacillus lautus</name>
    <dbReference type="NCBI Taxonomy" id="1401"/>
    <lineage>
        <taxon>Bacteria</taxon>
        <taxon>Bacillati</taxon>
        <taxon>Bacillota</taxon>
        <taxon>Bacilli</taxon>
        <taxon>Bacillales</taxon>
        <taxon>Paenibacillaceae</taxon>
        <taxon>Paenibacillus</taxon>
    </lineage>
</organism>
<keyword evidence="1" id="KW-0175">Coiled coil</keyword>
<dbReference type="Proteomes" id="UP000187074">
    <property type="component" value="Unassembled WGS sequence"/>
</dbReference>
<gene>
    <name evidence="2" type="ORF">BK123_16265</name>
</gene>
<evidence type="ECO:0000313" key="2">
    <source>
        <dbReference type="EMBL" id="OME92170.1"/>
    </source>
</evidence>
<evidence type="ECO:0000256" key="1">
    <source>
        <dbReference type="SAM" id="Coils"/>
    </source>
</evidence>
<proteinExistence type="predicted"/>
<protein>
    <recommendedName>
        <fullName evidence="4">DUF2642 domain-containing protein</fullName>
    </recommendedName>
</protein>
<name>A0A1R1B0Y9_PAELA</name>
<reference evidence="2 3" key="1">
    <citation type="submission" date="2016-11" db="EMBL/GenBank/DDBJ databases">
        <title>Paenibacillus species isolates.</title>
        <authorList>
            <person name="Beno S.M."/>
        </authorList>
    </citation>
    <scope>NUCLEOTIDE SEQUENCE [LARGE SCALE GENOMIC DNA]</scope>
    <source>
        <strain evidence="2 3">FSL F4-0100</strain>
    </source>
</reference>
<evidence type="ECO:0008006" key="4">
    <source>
        <dbReference type="Google" id="ProtNLM"/>
    </source>
</evidence>
<sequence length="134" mass="14860">MGRYWNRSLDGGCKEITVRKKKKRKKTSHSVWSKFLSLRRKLIRSIAGIRLQIVRLNERIHALQEQVNGLQGGASPGSSVSAFLRGRLNSRITVETTAGTIFGTLIAIGEDYVQIAEPNGSIVIIPLRSFLSIA</sequence>
<dbReference type="EMBL" id="MRTF01000005">
    <property type="protein sequence ID" value="OME92170.1"/>
    <property type="molecule type" value="Genomic_DNA"/>
</dbReference>
<dbReference type="AlphaFoldDB" id="A0A1R1B0Y9"/>
<dbReference type="RefSeq" id="WP_076323428.1">
    <property type="nucleotide sequence ID" value="NZ_MRTF01000005.1"/>
</dbReference>